<dbReference type="CDD" id="cd19757">
    <property type="entry name" value="Bbox1"/>
    <property type="match status" value="1"/>
</dbReference>
<feature type="compositionally biased region" description="Basic and acidic residues" evidence="6">
    <location>
        <begin position="325"/>
        <end position="348"/>
    </location>
</feature>
<dbReference type="InterPro" id="IPR018253">
    <property type="entry name" value="DnaJ_domain_CS"/>
</dbReference>
<organism evidence="8 9">
    <name type="scientific">Lepraria neglecta</name>
    <dbReference type="NCBI Taxonomy" id="209136"/>
    <lineage>
        <taxon>Eukaryota</taxon>
        <taxon>Fungi</taxon>
        <taxon>Dikarya</taxon>
        <taxon>Ascomycota</taxon>
        <taxon>Pezizomycotina</taxon>
        <taxon>Lecanoromycetes</taxon>
        <taxon>OSLEUM clade</taxon>
        <taxon>Lecanoromycetidae</taxon>
        <taxon>Lecanorales</taxon>
        <taxon>Lecanorineae</taxon>
        <taxon>Stereocaulaceae</taxon>
        <taxon>Lepraria</taxon>
    </lineage>
</organism>
<dbReference type="GO" id="GO:0005681">
    <property type="term" value="C:spliceosomal complex"/>
    <property type="evidence" value="ECO:0007669"/>
    <property type="project" value="TreeGrafter"/>
</dbReference>
<evidence type="ECO:0000313" key="9">
    <source>
        <dbReference type="Proteomes" id="UP001276659"/>
    </source>
</evidence>
<keyword evidence="9" id="KW-1185">Reference proteome</keyword>
<dbReference type="AlphaFoldDB" id="A0AAE0DG08"/>
<feature type="compositionally biased region" description="Polar residues" evidence="6">
    <location>
        <begin position="166"/>
        <end position="176"/>
    </location>
</feature>
<gene>
    <name evidence="8" type="ORF">OEA41_004712</name>
</gene>
<evidence type="ECO:0000256" key="6">
    <source>
        <dbReference type="SAM" id="MobiDB-lite"/>
    </source>
</evidence>
<evidence type="ECO:0000256" key="5">
    <source>
        <dbReference type="ARBA" id="ARBA00023242"/>
    </source>
</evidence>
<dbReference type="Pfam" id="PF00226">
    <property type="entry name" value="DnaJ"/>
    <property type="match status" value="1"/>
</dbReference>
<sequence length="480" mass="54145">MASATKTAYQILGIGEQAQQKEIKDAYKRMALRSHPDKNPNDPQAKSIFQLVSEAYETLIDANRRVIYDAKLRSQRGTPRLSRVQRTQWDVFDGGAEMPSWAPPPRRSTYDWASGFQQRQPDYSSYHYWHKFEGGHRPSTPDPRPSWDNNGPRPGPEPPNDYPSWDNAQKNWQSYTPPSPDWDKMWVKDQQEKAERLKKEREAEQGEIARSKLNRTGNNTDDDRGAGEIFDQEIMLNSRKRKLQQSLGNHIAICKQQRKKGWVEQAEKAEKNLSDARAEGAEPKVAEQREREQKPEQQNCKGKEPGKEETHGDTFGGNDQQDGVADPRHQEKPGAKTADTKKETGSQKHLREWLAGLEHPNLHLWSSPNTSRPSPPPPDPPSTTGETDPEPLIPDLKQSVPTSVSSDIHNDSAHDPHLSHLEVHRGFWEFASGEQKCVVCLEGGAALQCPICDKMFCGACKDSYAGDSVPSGAPTLARRW</sequence>
<feature type="domain" description="J" evidence="7">
    <location>
        <begin position="7"/>
        <end position="72"/>
    </location>
</feature>
<dbReference type="InterPro" id="IPR036869">
    <property type="entry name" value="J_dom_sf"/>
</dbReference>
<dbReference type="CDD" id="cd06257">
    <property type="entry name" value="DnaJ"/>
    <property type="match status" value="1"/>
</dbReference>
<keyword evidence="5" id="KW-0539">Nucleus</keyword>
<dbReference type="PRINTS" id="PR00625">
    <property type="entry name" value="JDOMAIN"/>
</dbReference>
<evidence type="ECO:0000259" key="7">
    <source>
        <dbReference type="PROSITE" id="PS50076"/>
    </source>
</evidence>
<keyword evidence="4" id="KW-0143">Chaperone</keyword>
<dbReference type="GO" id="GO:0000390">
    <property type="term" value="P:spliceosomal complex disassembly"/>
    <property type="evidence" value="ECO:0007669"/>
    <property type="project" value="TreeGrafter"/>
</dbReference>
<evidence type="ECO:0000313" key="8">
    <source>
        <dbReference type="EMBL" id="KAK3168266.1"/>
    </source>
</evidence>
<dbReference type="PROSITE" id="PS50076">
    <property type="entry name" value="DNAJ_2"/>
    <property type="match status" value="1"/>
</dbReference>
<protein>
    <recommendedName>
        <fullName evidence="7">J domain-containing protein</fullName>
    </recommendedName>
</protein>
<feature type="region of interest" description="Disordered" evidence="6">
    <location>
        <begin position="255"/>
        <end position="348"/>
    </location>
</feature>
<feature type="region of interest" description="Disordered" evidence="6">
    <location>
        <begin position="361"/>
        <end position="415"/>
    </location>
</feature>
<dbReference type="InterPro" id="IPR001623">
    <property type="entry name" value="DnaJ_domain"/>
</dbReference>
<evidence type="ECO:0000256" key="1">
    <source>
        <dbReference type="ARBA" id="ARBA00004123"/>
    </source>
</evidence>
<comment type="caution">
    <text evidence="8">The sequence shown here is derived from an EMBL/GenBank/DDBJ whole genome shotgun (WGS) entry which is preliminary data.</text>
</comment>
<dbReference type="SUPFAM" id="SSF46565">
    <property type="entry name" value="Chaperone J-domain"/>
    <property type="match status" value="1"/>
</dbReference>
<comment type="subcellular location">
    <subcellularLocation>
        <location evidence="2">Cytoplasm</location>
    </subcellularLocation>
    <subcellularLocation>
        <location evidence="1">Nucleus</location>
    </subcellularLocation>
</comment>
<dbReference type="PANTHER" id="PTHR44313:SF1">
    <property type="entry name" value="DNAJ HOMOLOG SUBFAMILY C MEMBER 17"/>
    <property type="match status" value="1"/>
</dbReference>
<dbReference type="EMBL" id="JASNWA010000010">
    <property type="protein sequence ID" value="KAK3168266.1"/>
    <property type="molecule type" value="Genomic_DNA"/>
</dbReference>
<keyword evidence="3" id="KW-0963">Cytoplasm</keyword>
<dbReference type="SMART" id="SM00271">
    <property type="entry name" value="DnaJ"/>
    <property type="match status" value="1"/>
</dbReference>
<evidence type="ECO:0000256" key="2">
    <source>
        <dbReference type="ARBA" id="ARBA00004496"/>
    </source>
</evidence>
<dbReference type="PANTHER" id="PTHR44313">
    <property type="entry name" value="DNAJ HOMOLOG SUBFAMILY C MEMBER 17"/>
    <property type="match status" value="1"/>
</dbReference>
<dbReference type="GO" id="GO:0005737">
    <property type="term" value="C:cytoplasm"/>
    <property type="evidence" value="ECO:0007669"/>
    <property type="project" value="UniProtKB-SubCell"/>
</dbReference>
<name>A0AAE0DG08_9LECA</name>
<feature type="compositionally biased region" description="Basic and acidic residues" evidence="6">
    <location>
        <begin position="181"/>
        <end position="210"/>
    </location>
</feature>
<reference evidence="8" key="1">
    <citation type="submission" date="2022-11" db="EMBL/GenBank/DDBJ databases">
        <title>Chromosomal genome sequence assembly and mating type (MAT) locus characterization of the leprose asexual lichenized fungus Lepraria neglecta (Nyl.) Erichsen.</title>
        <authorList>
            <person name="Allen J.L."/>
            <person name="Pfeffer B."/>
        </authorList>
    </citation>
    <scope>NUCLEOTIDE SEQUENCE</scope>
    <source>
        <strain evidence="8">Allen 5258</strain>
    </source>
</reference>
<feature type="region of interest" description="Disordered" evidence="6">
    <location>
        <begin position="134"/>
        <end position="234"/>
    </location>
</feature>
<dbReference type="PROSITE" id="PS00636">
    <property type="entry name" value="DNAJ_1"/>
    <property type="match status" value="1"/>
</dbReference>
<accession>A0AAE0DG08</accession>
<evidence type="ECO:0000256" key="3">
    <source>
        <dbReference type="ARBA" id="ARBA00022490"/>
    </source>
</evidence>
<dbReference type="Gene3D" id="1.10.287.110">
    <property type="entry name" value="DnaJ domain"/>
    <property type="match status" value="1"/>
</dbReference>
<dbReference type="Proteomes" id="UP001276659">
    <property type="component" value="Unassembled WGS sequence"/>
</dbReference>
<proteinExistence type="predicted"/>
<dbReference type="InterPro" id="IPR052094">
    <property type="entry name" value="Pre-mRNA-splicing_ERAD"/>
</dbReference>
<evidence type="ECO:0000256" key="4">
    <source>
        <dbReference type="ARBA" id="ARBA00023186"/>
    </source>
</evidence>
<feature type="compositionally biased region" description="Basic and acidic residues" evidence="6">
    <location>
        <begin position="261"/>
        <end position="312"/>
    </location>
</feature>